<sequence length="70" mass="8114">MVACDGYSSNIHGNLKIHRDIDSSELNTPKNIFDVVVYSNPNWNNINNYSGDQRGRGLRRQTYMAQYNNY</sequence>
<protein>
    <submittedName>
        <fullName evidence="1">Uncharacterized protein</fullName>
    </submittedName>
</protein>
<keyword evidence="2" id="KW-1185">Reference proteome</keyword>
<organism evidence="1 2">
    <name type="scientific">Macrosiphum euphorbiae</name>
    <name type="common">potato aphid</name>
    <dbReference type="NCBI Taxonomy" id="13131"/>
    <lineage>
        <taxon>Eukaryota</taxon>
        <taxon>Metazoa</taxon>
        <taxon>Ecdysozoa</taxon>
        <taxon>Arthropoda</taxon>
        <taxon>Hexapoda</taxon>
        <taxon>Insecta</taxon>
        <taxon>Pterygota</taxon>
        <taxon>Neoptera</taxon>
        <taxon>Paraneoptera</taxon>
        <taxon>Hemiptera</taxon>
        <taxon>Sternorrhyncha</taxon>
        <taxon>Aphidomorpha</taxon>
        <taxon>Aphidoidea</taxon>
        <taxon>Aphididae</taxon>
        <taxon>Macrosiphini</taxon>
        <taxon>Macrosiphum</taxon>
    </lineage>
</organism>
<evidence type="ECO:0000313" key="1">
    <source>
        <dbReference type="EMBL" id="CAI6363620.1"/>
    </source>
</evidence>
<comment type="caution">
    <text evidence="1">The sequence shown here is derived from an EMBL/GenBank/DDBJ whole genome shotgun (WGS) entry which is preliminary data.</text>
</comment>
<dbReference type="Proteomes" id="UP001160148">
    <property type="component" value="Unassembled WGS sequence"/>
</dbReference>
<evidence type="ECO:0000313" key="2">
    <source>
        <dbReference type="Proteomes" id="UP001160148"/>
    </source>
</evidence>
<proteinExistence type="predicted"/>
<dbReference type="AlphaFoldDB" id="A0AAV0X5U3"/>
<accession>A0AAV0X5U3</accession>
<reference evidence="1 2" key="1">
    <citation type="submission" date="2023-01" db="EMBL/GenBank/DDBJ databases">
        <authorList>
            <person name="Whitehead M."/>
        </authorList>
    </citation>
    <scope>NUCLEOTIDE SEQUENCE [LARGE SCALE GENOMIC DNA]</scope>
</reference>
<dbReference type="EMBL" id="CARXXK010000003">
    <property type="protein sequence ID" value="CAI6363620.1"/>
    <property type="molecule type" value="Genomic_DNA"/>
</dbReference>
<gene>
    <name evidence="1" type="ORF">MEUPH1_LOCUS18543</name>
</gene>
<name>A0AAV0X5U3_9HEMI</name>